<keyword evidence="1" id="KW-1133">Transmembrane helix</keyword>
<evidence type="ECO:0000256" key="1">
    <source>
        <dbReference type="SAM" id="Phobius"/>
    </source>
</evidence>
<keyword evidence="1" id="KW-0812">Transmembrane</keyword>
<gene>
    <name evidence="2" type="ORF">PZE19_03075</name>
</gene>
<feature type="transmembrane region" description="Helical" evidence="1">
    <location>
        <begin position="7"/>
        <end position="27"/>
    </location>
</feature>
<reference evidence="2 3" key="1">
    <citation type="submission" date="2023-03" db="EMBL/GenBank/DDBJ databases">
        <title>Paludisphaera mucosa sp. nov. a novel planctomycete from northern fen.</title>
        <authorList>
            <person name="Ivanova A."/>
        </authorList>
    </citation>
    <scope>NUCLEOTIDE SEQUENCE [LARGE SCALE GENOMIC DNA]</scope>
    <source>
        <strain evidence="2 3">Pla2</strain>
    </source>
</reference>
<feature type="transmembrane region" description="Helical" evidence="1">
    <location>
        <begin position="47"/>
        <end position="64"/>
    </location>
</feature>
<evidence type="ECO:0000313" key="3">
    <source>
        <dbReference type="Proteomes" id="UP001216907"/>
    </source>
</evidence>
<dbReference type="EMBL" id="JARRAG010000001">
    <property type="protein sequence ID" value="MDG3002760.1"/>
    <property type="molecule type" value="Genomic_DNA"/>
</dbReference>
<proteinExistence type="predicted"/>
<keyword evidence="3" id="KW-1185">Reference proteome</keyword>
<dbReference type="RefSeq" id="WP_277859124.1">
    <property type="nucleotide sequence ID" value="NZ_JARRAG010000001.1"/>
</dbReference>
<dbReference type="Proteomes" id="UP001216907">
    <property type="component" value="Unassembled WGS sequence"/>
</dbReference>
<protein>
    <submittedName>
        <fullName evidence="2">Uncharacterized protein</fullName>
    </submittedName>
</protein>
<comment type="caution">
    <text evidence="2">The sequence shown here is derived from an EMBL/GenBank/DDBJ whole genome shotgun (WGS) entry which is preliminary data.</text>
</comment>
<organism evidence="2 3">
    <name type="scientific">Paludisphaera mucosa</name>
    <dbReference type="NCBI Taxonomy" id="3030827"/>
    <lineage>
        <taxon>Bacteria</taxon>
        <taxon>Pseudomonadati</taxon>
        <taxon>Planctomycetota</taxon>
        <taxon>Planctomycetia</taxon>
        <taxon>Isosphaerales</taxon>
        <taxon>Isosphaeraceae</taxon>
        <taxon>Paludisphaera</taxon>
    </lineage>
</organism>
<keyword evidence="1" id="KW-0472">Membrane</keyword>
<name>A0ABT6F5A4_9BACT</name>
<evidence type="ECO:0000313" key="2">
    <source>
        <dbReference type="EMBL" id="MDG3002760.1"/>
    </source>
</evidence>
<accession>A0ABT6F5A4</accession>
<sequence length="74" mass="8256">MIEGGRLSIWFFVGLMLTIYGVMILGAGLYGLAHPPAVKLAWLHADLWWGAVLLAGGLIYLRAFNPYKVRRPSR</sequence>